<dbReference type="Gene3D" id="2.60.120.10">
    <property type="entry name" value="Jelly Rolls"/>
    <property type="match status" value="1"/>
</dbReference>
<sequence>MTTFPFDPVSLQDLAGATLGPSAAPARLISGAPRAQELVLHEDPTTEIGIWEITAGSFHSSKLGVSEFMYFLSGAGTITRESGEVVPITAGSFVSLPDGSHVIWDVTEPTRKLYVITQTAA</sequence>
<proteinExistence type="predicted"/>
<protein>
    <submittedName>
        <fullName evidence="2">Putative cupin superfamily protein</fullName>
    </submittedName>
</protein>
<comment type="caution">
    <text evidence="2">The sequence shown here is derived from an EMBL/GenBank/DDBJ whole genome shotgun (WGS) entry which is preliminary data.</text>
</comment>
<feature type="domain" description="(S)-ureidoglycine aminohydrolase cupin" evidence="1">
    <location>
        <begin position="43"/>
        <end position="114"/>
    </location>
</feature>
<evidence type="ECO:0000313" key="3">
    <source>
        <dbReference type="Proteomes" id="UP000295601"/>
    </source>
</evidence>
<dbReference type="RefSeq" id="WP_133616402.1">
    <property type="nucleotide sequence ID" value="NZ_SNYA01000003.1"/>
</dbReference>
<accession>A0A4R6S1E8</accession>
<evidence type="ECO:0000313" key="2">
    <source>
        <dbReference type="EMBL" id="TDP93362.1"/>
    </source>
</evidence>
<organism evidence="2 3">
    <name type="scientific">Leucobacter luti</name>
    <dbReference type="NCBI Taxonomy" id="340320"/>
    <lineage>
        <taxon>Bacteria</taxon>
        <taxon>Bacillati</taxon>
        <taxon>Actinomycetota</taxon>
        <taxon>Actinomycetes</taxon>
        <taxon>Micrococcales</taxon>
        <taxon>Microbacteriaceae</taxon>
        <taxon>Leucobacter</taxon>
    </lineage>
</organism>
<dbReference type="InterPro" id="IPR014710">
    <property type="entry name" value="RmlC-like_jellyroll"/>
</dbReference>
<dbReference type="EMBL" id="SNYA01000003">
    <property type="protein sequence ID" value="TDP93362.1"/>
    <property type="molecule type" value="Genomic_DNA"/>
</dbReference>
<dbReference type="PANTHER" id="PTHR40943:SF1">
    <property type="entry name" value="CYTOPLASMIC PROTEIN"/>
    <property type="match status" value="1"/>
</dbReference>
<dbReference type="PANTHER" id="PTHR40943">
    <property type="entry name" value="CYTOPLASMIC PROTEIN-RELATED"/>
    <property type="match status" value="1"/>
</dbReference>
<evidence type="ECO:0000259" key="1">
    <source>
        <dbReference type="Pfam" id="PF05899"/>
    </source>
</evidence>
<dbReference type="InterPro" id="IPR011051">
    <property type="entry name" value="RmlC_Cupin_sf"/>
</dbReference>
<dbReference type="Pfam" id="PF05899">
    <property type="entry name" value="Cupin_3"/>
    <property type="match status" value="1"/>
</dbReference>
<dbReference type="Proteomes" id="UP000295601">
    <property type="component" value="Unassembled WGS sequence"/>
</dbReference>
<dbReference type="InterPro" id="IPR008579">
    <property type="entry name" value="UGlyAH_Cupin_dom"/>
</dbReference>
<dbReference type="AlphaFoldDB" id="A0A4R6S1E8"/>
<dbReference type="OrthoDB" id="9799053at2"/>
<dbReference type="SUPFAM" id="SSF51182">
    <property type="entry name" value="RmlC-like cupins"/>
    <property type="match status" value="1"/>
</dbReference>
<reference evidence="2 3" key="1">
    <citation type="submission" date="2019-03" db="EMBL/GenBank/DDBJ databases">
        <title>Genomic analyses of the natural microbiome of Caenorhabditis elegans.</title>
        <authorList>
            <person name="Samuel B."/>
        </authorList>
    </citation>
    <scope>NUCLEOTIDE SEQUENCE [LARGE SCALE GENOMIC DNA]</scope>
    <source>
        <strain evidence="2 3">JUb18</strain>
    </source>
</reference>
<keyword evidence="3" id="KW-1185">Reference proteome</keyword>
<gene>
    <name evidence="2" type="ORF">EDF62_1341</name>
</gene>
<name>A0A4R6S1E8_9MICO</name>